<evidence type="ECO:0000256" key="2">
    <source>
        <dbReference type="ARBA" id="ARBA00023125"/>
    </source>
</evidence>
<keyword evidence="3" id="KW-0233">DNA recombination</keyword>
<dbReference type="KEGG" id="ffa:FFWV33_16090"/>
<dbReference type="PROSITE" id="PS51898">
    <property type="entry name" value="TYR_RECOMBINASE"/>
    <property type="match status" value="1"/>
</dbReference>
<organism evidence="5 6">
    <name type="scientific">Flavobacterium faecale</name>
    <dbReference type="NCBI Taxonomy" id="1355330"/>
    <lineage>
        <taxon>Bacteria</taxon>
        <taxon>Pseudomonadati</taxon>
        <taxon>Bacteroidota</taxon>
        <taxon>Flavobacteriia</taxon>
        <taxon>Flavobacteriales</taxon>
        <taxon>Flavobacteriaceae</taxon>
        <taxon>Flavobacterium</taxon>
    </lineage>
</organism>
<dbReference type="InterPro" id="IPR011010">
    <property type="entry name" value="DNA_brk_join_enz"/>
</dbReference>
<keyword evidence="2" id="KW-0238">DNA-binding</keyword>
<dbReference type="InterPro" id="IPR010998">
    <property type="entry name" value="Integrase_recombinase_N"/>
</dbReference>
<dbReference type="GO" id="GO:0006310">
    <property type="term" value="P:DNA recombination"/>
    <property type="evidence" value="ECO:0007669"/>
    <property type="project" value="UniProtKB-KW"/>
</dbReference>
<dbReference type="RefSeq" id="WP_108741843.1">
    <property type="nucleotide sequence ID" value="NZ_CP020918.1"/>
</dbReference>
<evidence type="ECO:0000313" key="6">
    <source>
        <dbReference type="Proteomes" id="UP000244527"/>
    </source>
</evidence>
<dbReference type="AlphaFoldDB" id="A0A2S1LGV8"/>
<comment type="similarity">
    <text evidence="1">Belongs to the 'phage' integrase family.</text>
</comment>
<dbReference type="Pfam" id="PF17293">
    <property type="entry name" value="Arm-DNA-bind_5"/>
    <property type="match status" value="1"/>
</dbReference>
<dbReference type="Pfam" id="PF00589">
    <property type="entry name" value="Phage_integrase"/>
    <property type="match status" value="1"/>
</dbReference>
<dbReference type="Gene3D" id="1.10.150.130">
    <property type="match status" value="1"/>
</dbReference>
<sequence length="425" mass="50288">MKYTFTLKQPNADSETLIYFTCYFNKENKRFIFSTGESIHPDNWDFENKFPFTIGKKKSKFAESIKMQLDRHSNLFNETESLYKRIKEDFTSKTLRNVFDTEFKVAIKGKNIFFDAYDVFMAEKKASLQWSAGTVKRYNNIKNTLKEFETAKKYELTFSRIDLNFYGKFASYCMEDRKQINNTYLKNLGFFKTFMFWAVKNKYTYNTTFENFNHDDNGKCIIKPTLTKQIALTIEDLNNLMQFEFKTAKLEKVRDVFVFQCVTGMRFGEIATITKSNVTEKDIILKEEKDEAKAQREIPLTNISRYILTKYDYQLPLITNQKQNEYIKDVFEEMKYSKLVQKVTVKGKDSIKVDMNFYDRISTHTARRTFITMMKREGKSDKLIASMTGHTDMKTLNAYYQVDAPDKQEAMDEVFNIEIPLRKAK</sequence>
<dbReference type="InterPro" id="IPR035386">
    <property type="entry name" value="Arm-DNA-bind_5"/>
</dbReference>
<dbReference type="Gene3D" id="1.10.443.10">
    <property type="entry name" value="Intergrase catalytic core"/>
    <property type="match status" value="1"/>
</dbReference>
<accession>A0A2S1LGV8</accession>
<proteinExistence type="inferred from homology"/>
<evidence type="ECO:0000256" key="1">
    <source>
        <dbReference type="ARBA" id="ARBA00008857"/>
    </source>
</evidence>
<dbReference type="GO" id="GO:0003677">
    <property type="term" value="F:DNA binding"/>
    <property type="evidence" value="ECO:0007669"/>
    <property type="project" value="UniProtKB-KW"/>
</dbReference>
<gene>
    <name evidence="5" type="ORF">FFWV33_16090</name>
</gene>
<dbReference type="SUPFAM" id="SSF56349">
    <property type="entry name" value="DNA breaking-rejoining enzymes"/>
    <property type="match status" value="1"/>
</dbReference>
<dbReference type="InterPro" id="IPR013762">
    <property type="entry name" value="Integrase-like_cat_sf"/>
</dbReference>
<dbReference type="InterPro" id="IPR002104">
    <property type="entry name" value="Integrase_catalytic"/>
</dbReference>
<protein>
    <submittedName>
        <fullName evidence="5">Integrase</fullName>
    </submittedName>
</protein>
<evidence type="ECO:0000259" key="4">
    <source>
        <dbReference type="PROSITE" id="PS51898"/>
    </source>
</evidence>
<evidence type="ECO:0000313" key="5">
    <source>
        <dbReference type="EMBL" id="AWG22938.1"/>
    </source>
</evidence>
<dbReference type="PANTHER" id="PTHR30349">
    <property type="entry name" value="PHAGE INTEGRASE-RELATED"/>
    <property type="match status" value="1"/>
</dbReference>
<dbReference type="EMBL" id="CP020918">
    <property type="protein sequence ID" value="AWG22938.1"/>
    <property type="molecule type" value="Genomic_DNA"/>
</dbReference>
<name>A0A2S1LGV8_9FLAO</name>
<dbReference type="OrthoDB" id="1493636at2"/>
<dbReference type="Proteomes" id="UP000244527">
    <property type="component" value="Chromosome"/>
</dbReference>
<evidence type="ECO:0000256" key="3">
    <source>
        <dbReference type="ARBA" id="ARBA00023172"/>
    </source>
</evidence>
<feature type="domain" description="Tyr recombinase" evidence="4">
    <location>
        <begin position="227"/>
        <end position="412"/>
    </location>
</feature>
<reference evidence="5 6" key="1">
    <citation type="submission" date="2017-04" db="EMBL/GenBank/DDBJ databases">
        <title>Compelte genome sequence of WV33.</title>
        <authorList>
            <person name="Lee P.C."/>
        </authorList>
    </citation>
    <scope>NUCLEOTIDE SEQUENCE [LARGE SCALE GENOMIC DNA]</scope>
    <source>
        <strain evidence="5 6">WV33</strain>
    </source>
</reference>
<keyword evidence="6" id="KW-1185">Reference proteome</keyword>
<dbReference type="InterPro" id="IPR050090">
    <property type="entry name" value="Tyrosine_recombinase_XerCD"/>
</dbReference>
<dbReference type="GO" id="GO:0015074">
    <property type="term" value="P:DNA integration"/>
    <property type="evidence" value="ECO:0007669"/>
    <property type="project" value="InterPro"/>
</dbReference>
<dbReference type="PANTHER" id="PTHR30349:SF64">
    <property type="entry name" value="PROPHAGE INTEGRASE INTD-RELATED"/>
    <property type="match status" value="1"/>
</dbReference>